<reference evidence="1" key="1">
    <citation type="submission" date="2014-11" db="EMBL/GenBank/DDBJ databases">
        <authorList>
            <person name="Amaro Gonzalez C."/>
        </authorList>
    </citation>
    <scope>NUCLEOTIDE SEQUENCE</scope>
</reference>
<evidence type="ECO:0000313" key="1">
    <source>
        <dbReference type="EMBL" id="JAH40375.1"/>
    </source>
</evidence>
<dbReference type="AlphaFoldDB" id="A0A0E9SI88"/>
<protein>
    <submittedName>
        <fullName evidence="1">Uncharacterized protein</fullName>
    </submittedName>
</protein>
<sequence>MFFFIFYPGFGPGPFRGKGLSLRVGWSSSCLWWVD</sequence>
<proteinExistence type="predicted"/>
<organism evidence="1">
    <name type="scientific">Anguilla anguilla</name>
    <name type="common">European freshwater eel</name>
    <name type="synonym">Muraena anguilla</name>
    <dbReference type="NCBI Taxonomy" id="7936"/>
    <lineage>
        <taxon>Eukaryota</taxon>
        <taxon>Metazoa</taxon>
        <taxon>Chordata</taxon>
        <taxon>Craniata</taxon>
        <taxon>Vertebrata</taxon>
        <taxon>Euteleostomi</taxon>
        <taxon>Actinopterygii</taxon>
        <taxon>Neopterygii</taxon>
        <taxon>Teleostei</taxon>
        <taxon>Anguilliformes</taxon>
        <taxon>Anguillidae</taxon>
        <taxon>Anguilla</taxon>
    </lineage>
</organism>
<accession>A0A0E9SI88</accession>
<reference evidence="1" key="2">
    <citation type="journal article" date="2015" name="Fish Shellfish Immunol.">
        <title>Early steps in the European eel (Anguilla anguilla)-Vibrio vulnificus interaction in the gills: Role of the RtxA13 toxin.</title>
        <authorList>
            <person name="Callol A."/>
            <person name="Pajuelo D."/>
            <person name="Ebbesson L."/>
            <person name="Teles M."/>
            <person name="MacKenzie S."/>
            <person name="Amaro C."/>
        </authorList>
    </citation>
    <scope>NUCLEOTIDE SEQUENCE</scope>
</reference>
<dbReference type="EMBL" id="GBXM01068202">
    <property type="protein sequence ID" value="JAH40375.1"/>
    <property type="molecule type" value="Transcribed_RNA"/>
</dbReference>
<name>A0A0E9SI88_ANGAN</name>